<keyword evidence="1 6" id="KW-0597">Phosphoprotein</keyword>
<dbReference type="PROSITE" id="PS51755">
    <property type="entry name" value="OMPR_PHOB"/>
    <property type="match status" value="1"/>
</dbReference>
<dbReference type="PANTHER" id="PTHR48111:SF37">
    <property type="entry name" value="RESPONSE REGULATOR PROTEIN CARR"/>
    <property type="match status" value="1"/>
</dbReference>
<dbReference type="FunFam" id="3.40.50.2300:FF:000002">
    <property type="entry name" value="DNA-binding response regulator PhoP"/>
    <property type="match status" value="1"/>
</dbReference>
<dbReference type="SMART" id="SM00448">
    <property type="entry name" value="REC"/>
    <property type="match status" value="1"/>
</dbReference>
<feature type="modified residue" description="4-aspartylphosphate" evidence="6">
    <location>
        <position position="51"/>
    </location>
</feature>
<sequence length="221" mass="23982">MRVLLVEDDARIAADVARALEATGHRVETCADGEAAWFLGDTEDYDLIVLDLGLPGMDGLAVLKRWRAGGRAVPVLVLTARGTWSERVEGIDAGADDYLPKPFRMEELVARARALIRRSLGHAAAVLTVGRLSIDTRSMSVTVDGVPVSVSPLEYRLLAYLAHHGDRVVPTPDLLEHLYGDDDSREANALEAVVTRLRRKLGTGIIETRRGFGYTLAGGRG</sequence>
<evidence type="ECO:0000256" key="2">
    <source>
        <dbReference type="ARBA" id="ARBA00023012"/>
    </source>
</evidence>
<feature type="domain" description="Response regulatory" evidence="8">
    <location>
        <begin position="2"/>
        <end position="116"/>
    </location>
</feature>
<evidence type="ECO:0000256" key="1">
    <source>
        <dbReference type="ARBA" id="ARBA00022553"/>
    </source>
</evidence>
<dbReference type="InterPro" id="IPR001867">
    <property type="entry name" value="OmpR/PhoB-type_DNA-bd"/>
</dbReference>
<keyword evidence="4 7" id="KW-0238">DNA-binding</keyword>
<dbReference type="SUPFAM" id="SSF52172">
    <property type="entry name" value="CheY-like"/>
    <property type="match status" value="1"/>
</dbReference>
<feature type="DNA-binding region" description="OmpR/PhoB-type" evidence="7">
    <location>
        <begin position="124"/>
        <end position="218"/>
    </location>
</feature>
<evidence type="ECO:0000256" key="6">
    <source>
        <dbReference type="PROSITE-ProRule" id="PRU00169"/>
    </source>
</evidence>
<dbReference type="Proteomes" id="UP000199412">
    <property type="component" value="Unassembled WGS sequence"/>
</dbReference>
<dbReference type="Gene3D" id="1.10.10.10">
    <property type="entry name" value="Winged helix-like DNA-binding domain superfamily/Winged helix DNA-binding domain"/>
    <property type="match status" value="1"/>
</dbReference>
<keyword evidence="2" id="KW-0902">Two-component regulatory system</keyword>
<name>A0A1G7FEQ4_9PROT</name>
<gene>
    <name evidence="10" type="ORF">SAMN05421720_11137</name>
</gene>
<keyword evidence="11" id="KW-1185">Reference proteome</keyword>
<keyword evidence="3" id="KW-0805">Transcription regulation</keyword>
<evidence type="ECO:0000313" key="10">
    <source>
        <dbReference type="EMBL" id="SDE74398.1"/>
    </source>
</evidence>
<dbReference type="STRING" id="69960.SAMN05421720_11137"/>
<dbReference type="OrthoDB" id="9802426at2"/>
<dbReference type="SMART" id="SM00862">
    <property type="entry name" value="Trans_reg_C"/>
    <property type="match status" value="1"/>
</dbReference>
<dbReference type="InterPro" id="IPR039420">
    <property type="entry name" value="WalR-like"/>
</dbReference>
<dbReference type="Pfam" id="PF00072">
    <property type="entry name" value="Response_reg"/>
    <property type="match status" value="1"/>
</dbReference>
<evidence type="ECO:0000259" key="8">
    <source>
        <dbReference type="PROSITE" id="PS50110"/>
    </source>
</evidence>
<dbReference type="CDD" id="cd19934">
    <property type="entry name" value="REC_OmpR_EcPhoP-like"/>
    <property type="match status" value="1"/>
</dbReference>
<evidence type="ECO:0000256" key="7">
    <source>
        <dbReference type="PROSITE-ProRule" id="PRU01091"/>
    </source>
</evidence>
<organism evidence="10 11">
    <name type="scientific">Rhodospira trueperi</name>
    <dbReference type="NCBI Taxonomy" id="69960"/>
    <lineage>
        <taxon>Bacteria</taxon>
        <taxon>Pseudomonadati</taxon>
        <taxon>Pseudomonadota</taxon>
        <taxon>Alphaproteobacteria</taxon>
        <taxon>Rhodospirillales</taxon>
        <taxon>Rhodospirillaceae</taxon>
        <taxon>Rhodospira</taxon>
    </lineage>
</organism>
<protein>
    <submittedName>
        <fullName evidence="10">DNA-binding response regulator, OmpR family, contains REC and winged-helix (WHTH) domain</fullName>
    </submittedName>
</protein>
<reference evidence="10 11" key="1">
    <citation type="submission" date="2016-10" db="EMBL/GenBank/DDBJ databases">
        <authorList>
            <person name="de Groot N.N."/>
        </authorList>
    </citation>
    <scope>NUCLEOTIDE SEQUENCE [LARGE SCALE GENOMIC DNA]</scope>
    <source>
        <strain evidence="10 11">ATCC 700224</strain>
    </source>
</reference>
<dbReference type="AlphaFoldDB" id="A0A1G7FEQ4"/>
<dbReference type="GO" id="GO:0005829">
    <property type="term" value="C:cytosol"/>
    <property type="evidence" value="ECO:0007669"/>
    <property type="project" value="TreeGrafter"/>
</dbReference>
<keyword evidence="5" id="KW-0804">Transcription</keyword>
<dbReference type="EMBL" id="FNAP01000011">
    <property type="protein sequence ID" value="SDE74398.1"/>
    <property type="molecule type" value="Genomic_DNA"/>
</dbReference>
<dbReference type="InterPro" id="IPR001789">
    <property type="entry name" value="Sig_transdc_resp-reg_receiver"/>
</dbReference>
<dbReference type="PROSITE" id="PS50110">
    <property type="entry name" value="RESPONSE_REGULATORY"/>
    <property type="match status" value="1"/>
</dbReference>
<evidence type="ECO:0000259" key="9">
    <source>
        <dbReference type="PROSITE" id="PS51755"/>
    </source>
</evidence>
<evidence type="ECO:0000256" key="4">
    <source>
        <dbReference type="ARBA" id="ARBA00023125"/>
    </source>
</evidence>
<dbReference type="Gene3D" id="6.10.250.690">
    <property type="match status" value="1"/>
</dbReference>
<dbReference type="InterPro" id="IPR036388">
    <property type="entry name" value="WH-like_DNA-bd_sf"/>
</dbReference>
<dbReference type="GO" id="GO:0032993">
    <property type="term" value="C:protein-DNA complex"/>
    <property type="evidence" value="ECO:0007669"/>
    <property type="project" value="TreeGrafter"/>
</dbReference>
<dbReference type="Pfam" id="PF00486">
    <property type="entry name" value="Trans_reg_C"/>
    <property type="match status" value="1"/>
</dbReference>
<dbReference type="PANTHER" id="PTHR48111">
    <property type="entry name" value="REGULATOR OF RPOS"/>
    <property type="match status" value="1"/>
</dbReference>
<dbReference type="GO" id="GO:0006355">
    <property type="term" value="P:regulation of DNA-templated transcription"/>
    <property type="evidence" value="ECO:0007669"/>
    <property type="project" value="InterPro"/>
</dbReference>
<dbReference type="RefSeq" id="WP_092787329.1">
    <property type="nucleotide sequence ID" value="NZ_FNAP01000011.1"/>
</dbReference>
<evidence type="ECO:0000256" key="3">
    <source>
        <dbReference type="ARBA" id="ARBA00023015"/>
    </source>
</evidence>
<evidence type="ECO:0000313" key="11">
    <source>
        <dbReference type="Proteomes" id="UP000199412"/>
    </source>
</evidence>
<evidence type="ECO:0000256" key="5">
    <source>
        <dbReference type="ARBA" id="ARBA00023163"/>
    </source>
</evidence>
<accession>A0A1G7FEQ4</accession>
<dbReference type="InterPro" id="IPR011006">
    <property type="entry name" value="CheY-like_superfamily"/>
</dbReference>
<dbReference type="GO" id="GO:0000156">
    <property type="term" value="F:phosphorelay response regulator activity"/>
    <property type="evidence" value="ECO:0007669"/>
    <property type="project" value="TreeGrafter"/>
</dbReference>
<dbReference type="Gene3D" id="3.40.50.2300">
    <property type="match status" value="1"/>
</dbReference>
<proteinExistence type="predicted"/>
<dbReference type="GO" id="GO:0000976">
    <property type="term" value="F:transcription cis-regulatory region binding"/>
    <property type="evidence" value="ECO:0007669"/>
    <property type="project" value="TreeGrafter"/>
</dbReference>
<dbReference type="CDD" id="cd00383">
    <property type="entry name" value="trans_reg_C"/>
    <property type="match status" value="1"/>
</dbReference>
<feature type="domain" description="OmpR/PhoB-type" evidence="9">
    <location>
        <begin position="124"/>
        <end position="218"/>
    </location>
</feature>